<organism evidence="2 3">
    <name type="scientific">Propionigenium maris DSM 9537</name>
    <dbReference type="NCBI Taxonomy" id="1123000"/>
    <lineage>
        <taxon>Bacteria</taxon>
        <taxon>Fusobacteriati</taxon>
        <taxon>Fusobacteriota</taxon>
        <taxon>Fusobacteriia</taxon>
        <taxon>Fusobacteriales</taxon>
        <taxon>Fusobacteriaceae</taxon>
        <taxon>Propionigenium</taxon>
    </lineage>
</organism>
<gene>
    <name evidence="2" type="ORF">PM10SUCC1_09190</name>
</gene>
<dbReference type="EMBL" id="BSDY01000003">
    <property type="protein sequence ID" value="GLI55405.1"/>
    <property type="molecule type" value="Genomic_DNA"/>
</dbReference>
<keyword evidence="3" id="KW-1185">Reference proteome</keyword>
<keyword evidence="1" id="KW-0175">Coiled coil</keyword>
<dbReference type="RefSeq" id="WP_281833841.1">
    <property type="nucleotide sequence ID" value="NZ_BSDY01000003.1"/>
</dbReference>
<evidence type="ECO:0000313" key="3">
    <source>
        <dbReference type="Proteomes" id="UP001144471"/>
    </source>
</evidence>
<evidence type="ECO:0000256" key="1">
    <source>
        <dbReference type="SAM" id="Coils"/>
    </source>
</evidence>
<feature type="coiled-coil region" evidence="1">
    <location>
        <begin position="358"/>
        <end position="385"/>
    </location>
</feature>
<dbReference type="Proteomes" id="UP001144471">
    <property type="component" value="Unassembled WGS sequence"/>
</dbReference>
<dbReference type="InterPro" id="IPR027417">
    <property type="entry name" value="P-loop_NTPase"/>
</dbReference>
<evidence type="ECO:0008006" key="4">
    <source>
        <dbReference type="Google" id="ProtNLM"/>
    </source>
</evidence>
<evidence type="ECO:0000313" key="2">
    <source>
        <dbReference type="EMBL" id="GLI55405.1"/>
    </source>
</evidence>
<reference evidence="2" key="1">
    <citation type="submission" date="2022-12" db="EMBL/GenBank/DDBJ databases">
        <title>Reference genome sequencing for broad-spectrum identification of bacterial and archaeal isolates by mass spectrometry.</title>
        <authorList>
            <person name="Sekiguchi Y."/>
            <person name="Tourlousse D.M."/>
        </authorList>
    </citation>
    <scope>NUCLEOTIDE SEQUENCE</scope>
    <source>
        <strain evidence="2">10succ1</strain>
    </source>
</reference>
<proteinExistence type="predicted"/>
<protein>
    <recommendedName>
        <fullName evidence="4">ATPase AAA-type core domain-containing protein</fullName>
    </recommendedName>
</protein>
<dbReference type="AlphaFoldDB" id="A0A9W6GJP3"/>
<name>A0A9W6GJP3_9FUSO</name>
<dbReference type="SUPFAM" id="SSF52540">
    <property type="entry name" value="P-loop containing nucleoside triphosphate hydrolases"/>
    <property type="match status" value="1"/>
</dbReference>
<accession>A0A9W6GJP3</accession>
<comment type="caution">
    <text evidence="2">The sequence shown here is derived from an EMBL/GenBank/DDBJ whole genome shotgun (WGS) entry which is preliminary data.</text>
</comment>
<dbReference type="Gene3D" id="3.40.50.300">
    <property type="entry name" value="P-loop containing nucleotide triphosphate hydrolases"/>
    <property type="match status" value="1"/>
</dbReference>
<sequence length="479" mass="55888">MIIMNLEIDNLYNFEDFKINFSYPRKIKDSTIEYEHLINRPNFRFKRLNILMGANASGKTTFGKAMMSIFNFIGKLNVKGLVSKAKDISKDISFKIDLVLGNNTLYVIECKISPKNEIITYLEVKSSKVGLKDSYKSTLKKLEMRYHHVGEKSIEDISEAFKDLKGYMGWYFTFAEINEDTTVEAEKFDFKILNAILKTFDPSIKEVKESLDSPEDTYYIEFLDGKKVMVQKGEVANKHLLSRGTYEGLKIAEIFNSMKGAPRPYYIDEKLSFVQTELELDILSTMIGFLPVNSQLFFTTHNADVLELNIPLHSFTFFKKEQKVEVVYPTEIMKKNDRSLFRAVKNDIFKTLPNTDLIYEISEIHEELNDRLNEFEETISKNFKKWNDLLKGLDSNDLKDLDLNYKDEHKLKKYFINARLVNVKRKTEILKIVEEKSAGIHEDLNYLESICELNKTTKEVERLLNKTLSELEEDDLYEL</sequence>